<evidence type="ECO:0000256" key="1">
    <source>
        <dbReference type="SAM" id="MobiDB-lite"/>
    </source>
</evidence>
<comment type="caution">
    <text evidence="2">The sequence shown here is derived from an EMBL/GenBank/DDBJ whole genome shotgun (WGS) entry which is preliminary data.</text>
</comment>
<feature type="region of interest" description="Disordered" evidence="1">
    <location>
        <begin position="1"/>
        <end position="20"/>
    </location>
</feature>
<protein>
    <submittedName>
        <fullName evidence="2">Uncharacterized protein</fullName>
    </submittedName>
</protein>
<evidence type="ECO:0000313" key="2">
    <source>
        <dbReference type="EMBL" id="GCA64736.1"/>
    </source>
</evidence>
<evidence type="ECO:0000313" key="3">
    <source>
        <dbReference type="Proteomes" id="UP000265618"/>
    </source>
</evidence>
<organism evidence="2 3">
    <name type="scientific">Kipferlia bialata</name>
    <dbReference type="NCBI Taxonomy" id="797122"/>
    <lineage>
        <taxon>Eukaryota</taxon>
        <taxon>Metamonada</taxon>
        <taxon>Carpediemonas-like organisms</taxon>
        <taxon>Kipferlia</taxon>
    </lineage>
</organism>
<reference evidence="2 3" key="1">
    <citation type="journal article" date="2018" name="PLoS ONE">
        <title>The draft genome of Kipferlia bialata reveals reductive genome evolution in fornicate parasites.</title>
        <authorList>
            <person name="Tanifuji G."/>
            <person name="Takabayashi S."/>
            <person name="Kume K."/>
            <person name="Takagi M."/>
            <person name="Nakayama T."/>
            <person name="Kamikawa R."/>
            <person name="Inagaki Y."/>
            <person name="Hashimoto T."/>
        </authorList>
    </citation>
    <scope>NUCLEOTIDE SEQUENCE [LARGE SCALE GENOMIC DNA]</scope>
    <source>
        <strain evidence="2">NY0173</strain>
    </source>
</reference>
<dbReference type="EMBL" id="BDIP01008397">
    <property type="protein sequence ID" value="GCA64736.1"/>
    <property type="molecule type" value="Genomic_DNA"/>
</dbReference>
<sequence length="20" mass="2208">VKMQDCDSLSLSANPMSHML</sequence>
<name>A0A391NXR6_9EUKA</name>
<gene>
    <name evidence="2" type="ORF">KIPB_015242</name>
</gene>
<feature type="compositionally biased region" description="Polar residues" evidence="1">
    <location>
        <begin position="7"/>
        <end position="20"/>
    </location>
</feature>
<keyword evidence="3" id="KW-1185">Reference proteome</keyword>
<feature type="non-terminal residue" evidence="2">
    <location>
        <position position="20"/>
    </location>
</feature>
<proteinExistence type="predicted"/>
<accession>A0A391NXR6</accession>
<feature type="non-terminal residue" evidence="2">
    <location>
        <position position="1"/>
    </location>
</feature>
<dbReference type="AlphaFoldDB" id="A0A391NXR6"/>
<dbReference type="Proteomes" id="UP000265618">
    <property type="component" value="Unassembled WGS sequence"/>
</dbReference>